<protein>
    <recommendedName>
        <fullName evidence="13">VWFA domain-containing protein</fullName>
    </recommendedName>
</protein>
<evidence type="ECO:0000259" key="13">
    <source>
        <dbReference type="PROSITE" id="PS50234"/>
    </source>
</evidence>
<dbReference type="NCBIfam" id="TIGR00622">
    <property type="entry name" value="ssl1"/>
    <property type="match status" value="2"/>
</dbReference>
<dbReference type="SUPFAM" id="SSF57889">
    <property type="entry name" value="Cysteine-rich domain"/>
    <property type="match status" value="1"/>
</dbReference>
<dbReference type="InterPro" id="IPR046349">
    <property type="entry name" value="C1-like_sf"/>
</dbReference>
<gene>
    <name evidence="14" type="ORF">TWF788_002784</name>
</gene>
<dbReference type="EMBL" id="JAABOE010000153">
    <property type="protein sequence ID" value="KAF3161041.1"/>
    <property type="molecule type" value="Genomic_DNA"/>
</dbReference>
<dbReference type="Gene3D" id="3.40.50.410">
    <property type="entry name" value="von Willebrand factor, type A domain"/>
    <property type="match status" value="1"/>
</dbReference>
<accession>A0A7C8P6E3</accession>
<dbReference type="PIRSF" id="PIRSF015919">
    <property type="entry name" value="TFIIH_SSL1"/>
    <property type="match status" value="1"/>
</dbReference>
<dbReference type="GO" id="GO:0005675">
    <property type="term" value="C:transcription factor TFIIH holo complex"/>
    <property type="evidence" value="ECO:0007669"/>
    <property type="project" value="TreeGrafter"/>
</dbReference>
<dbReference type="CDD" id="cd01453">
    <property type="entry name" value="vWA_transcription_factor_IIH_type"/>
    <property type="match status" value="1"/>
</dbReference>
<evidence type="ECO:0000256" key="10">
    <source>
        <dbReference type="ARBA" id="ARBA00023242"/>
    </source>
</evidence>
<dbReference type="GO" id="GO:0000439">
    <property type="term" value="C:transcription factor TFIIH core complex"/>
    <property type="evidence" value="ECO:0007669"/>
    <property type="project" value="InterPro"/>
</dbReference>
<keyword evidence="7" id="KW-0805">Transcription regulation</keyword>
<feature type="zinc finger region" description="C4-type" evidence="11">
    <location>
        <begin position="335"/>
        <end position="352"/>
    </location>
</feature>
<evidence type="ECO:0000256" key="6">
    <source>
        <dbReference type="ARBA" id="ARBA00022833"/>
    </source>
</evidence>
<evidence type="ECO:0000256" key="8">
    <source>
        <dbReference type="ARBA" id="ARBA00023163"/>
    </source>
</evidence>
<evidence type="ECO:0000256" key="12">
    <source>
        <dbReference type="SAM" id="MobiDB-lite"/>
    </source>
</evidence>
<dbReference type="GO" id="GO:0008270">
    <property type="term" value="F:zinc ion binding"/>
    <property type="evidence" value="ECO:0007669"/>
    <property type="project" value="UniProtKB-KW"/>
</dbReference>
<dbReference type="SUPFAM" id="SSF53300">
    <property type="entry name" value="vWA-like"/>
    <property type="match status" value="1"/>
</dbReference>
<dbReference type="InterPro" id="IPR036465">
    <property type="entry name" value="vWFA_dom_sf"/>
</dbReference>
<feature type="domain" description="VWFA" evidence="13">
    <location>
        <begin position="109"/>
        <end position="289"/>
    </location>
</feature>
<dbReference type="InterPro" id="IPR004595">
    <property type="entry name" value="TFIIH_C1-like_dom"/>
</dbReference>
<dbReference type="InterPro" id="IPR002035">
    <property type="entry name" value="VWF_A"/>
</dbReference>
<evidence type="ECO:0000256" key="2">
    <source>
        <dbReference type="ARBA" id="ARBA00006092"/>
    </source>
</evidence>
<evidence type="ECO:0000256" key="1">
    <source>
        <dbReference type="ARBA" id="ARBA00004123"/>
    </source>
</evidence>
<reference evidence="14 15" key="1">
    <citation type="submission" date="2019-06" db="EMBL/GenBank/DDBJ databases">
        <authorList>
            <person name="Palmer J.M."/>
        </authorList>
    </citation>
    <scope>NUCLEOTIDE SEQUENCE [LARGE SCALE GENOMIC DNA]</scope>
    <source>
        <strain evidence="14 15">TWF788</strain>
    </source>
</reference>
<evidence type="ECO:0000256" key="3">
    <source>
        <dbReference type="ARBA" id="ARBA00022723"/>
    </source>
</evidence>
<sequence length="546" mass="59108">MADSDEDFVLSSSGDDRPKARGAGGGGGGGSGAAGSSRRSTRKSKRADGAPAPGATKREKWEDIQRSWDNVVEGADGSIAGTVIGLLEATKRKRLLRDTTPIQRGIIRHLVLILDLSSAMLEKDLRPTRFLLTLRYARDFVTEYFEQNPISQLSIIGMHDGLALRISDMGGNPADHLTALQEKAFTVEPKGASSLQNALEMGRAELFHTPTHGTREILLIFGALSSSDPGDIHDTINSLIEDRIQVRIVGLAAQVAVCRELVMKTNDGDDSAYGVILDESHYRELMMAATTPPVTKTEEKSVPSLLMMGFPSRTVEKHESFCSCHSNLTKGGYICPRCTAKVCFLPTECPCCGLTLILSTHLARSYHHLFPLKNWVEVPWSEAHTSTHCWSCQSPFPTNQSQTSPIKIKIRKPSTTATTTATTTTATASKSNGATTTTTTTSTAPENDQPPQPPTQRYACTDCKTHFCIDCDIFAHESLHNCPGCQSLSEERVKARANMWPPSTGDGTADAAGEPISLNMRTQVAEATKMLENSKIAPGSSMEVDN</sequence>
<dbReference type="Pfam" id="PF04056">
    <property type="entry name" value="Ssl1"/>
    <property type="match status" value="1"/>
</dbReference>
<evidence type="ECO:0000256" key="4">
    <source>
        <dbReference type="ARBA" id="ARBA00022763"/>
    </source>
</evidence>
<dbReference type="InterPro" id="IPR013083">
    <property type="entry name" value="Znf_RING/FYVE/PHD"/>
</dbReference>
<comment type="caution">
    <text evidence="14">The sequence shown here is derived from an EMBL/GenBank/DDBJ whole genome shotgun (WGS) entry which is preliminary data.</text>
</comment>
<dbReference type="GO" id="GO:0006357">
    <property type="term" value="P:regulation of transcription by RNA polymerase II"/>
    <property type="evidence" value="ECO:0007669"/>
    <property type="project" value="TreeGrafter"/>
</dbReference>
<evidence type="ECO:0000313" key="14">
    <source>
        <dbReference type="EMBL" id="KAF3161041.1"/>
    </source>
</evidence>
<proteinExistence type="inferred from homology"/>
<dbReference type="Pfam" id="PF07975">
    <property type="entry name" value="C1_4"/>
    <property type="match status" value="1"/>
</dbReference>
<dbReference type="AlphaFoldDB" id="A0A7C8P6E3"/>
<dbReference type="GO" id="GO:0006289">
    <property type="term" value="P:nucleotide-excision repair"/>
    <property type="evidence" value="ECO:0007669"/>
    <property type="project" value="InterPro"/>
</dbReference>
<dbReference type="InterPro" id="IPR012170">
    <property type="entry name" value="TFIIH_SSL1/p44"/>
</dbReference>
<dbReference type="Gene3D" id="3.30.40.10">
    <property type="entry name" value="Zinc/RING finger domain, C3HC4 (zinc finger)"/>
    <property type="match status" value="1"/>
</dbReference>
<dbReference type="GO" id="GO:0006351">
    <property type="term" value="P:DNA-templated transcription"/>
    <property type="evidence" value="ECO:0007669"/>
    <property type="project" value="InterPro"/>
</dbReference>
<feature type="compositionally biased region" description="Low complexity" evidence="12">
    <location>
        <begin position="414"/>
        <end position="444"/>
    </location>
</feature>
<keyword evidence="10" id="KW-0539">Nucleus</keyword>
<evidence type="ECO:0000313" key="15">
    <source>
        <dbReference type="Proteomes" id="UP000479691"/>
    </source>
</evidence>
<comment type="similarity">
    <text evidence="2">Belongs to the GTF2H2 family.</text>
</comment>
<keyword evidence="6" id="KW-0862">Zinc</keyword>
<dbReference type="PROSITE" id="PS50234">
    <property type="entry name" value="VWFA"/>
    <property type="match status" value="1"/>
</dbReference>
<keyword evidence="9" id="KW-0234">DNA repair</keyword>
<keyword evidence="5" id="KW-0863">Zinc-finger</keyword>
<dbReference type="PANTHER" id="PTHR12695:SF2">
    <property type="entry name" value="GENERAL TRANSCRIPTION FACTOR IIH SUBUNIT 2-RELATED"/>
    <property type="match status" value="1"/>
</dbReference>
<evidence type="ECO:0000256" key="5">
    <source>
        <dbReference type="ARBA" id="ARBA00022771"/>
    </source>
</evidence>
<keyword evidence="4" id="KW-0227">DNA damage</keyword>
<keyword evidence="8" id="KW-0804">Transcription</keyword>
<keyword evidence="3" id="KW-0479">Metal-binding</keyword>
<evidence type="ECO:0000256" key="11">
    <source>
        <dbReference type="PIRSR" id="PIRSR015919-1"/>
    </source>
</evidence>
<dbReference type="SMART" id="SM00327">
    <property type="entry name" value="VWA"/>
    <property type="match status" value="1"/>
</dbReference>
<feature type="region of interest" description="Disordered" evidence="12">
    <location>
        <begin position="397"/>
        <end position="455"/>
    </location>
</feature>
<organism evidence="14 15">
    <name type="scientific">Orbilia oligospora</name>
    <name type="common">Nematode-trapping fungus</name>
    <name type="synonym">Arthrobotrys oligospora</name>
    <dbReference type="NCBI Taxonomy" id="2813651"/>
    <lineage>
        <taxon>Eukaryota</taxon>
        <taxon>Fungi</taxon>
        <taxon>Dikarya</taxon>
        <taxon>Ascomycota</taxon>
        <taxon>Pezizomycotina</taxon>
        <taxon>Orbiliomycetes</taxon>
        <taxon>Orbiliales</taxon>
        <taxon>Orbiliaceae</taxon>
        <taxon>Orbilia</taxon>
    </lineage>
</organism>
<dbReference type="InterPro" id="IPR013087">
    <property type="entry name" value="Znf_C2H2_type"/>
</dbReference>
<comment type="subcellular location">
    <subcellularLocation>
        <location evidence="1">Nucleus</location>
    </subcellularLocation>
</comment>
<feature type="compositionally biased region" description="Gly residues" evidence="12">
    <location>
        <begin position="22"/>
        <end position="33"/>
    </location>
</feature>
<evidence type="ECO:0000256" key="7">
    <source>
        <dbReference type="ARBA" id="ARBA00023015"/>
    </source>
</evidence>
<feature type="region of interest" description="Disordered" evidence="12">
    <location>
        <begin position="1"/>
        <end position="61"/>
    </location>
</feature>
<dbReference type="SMART" id="SM01047">
    <property type="entry name" value="C1_4"/>
    <property type="match status" value="1"/>
</dbReference>
<dbReference type="Proteomes" id="UP000479691">
    <property type="component" value="Unassembled WGS sequence"/>
</dbReference>
<evidence type="ECO:0000256" key="9">
    <source>
        <dbReference type="ARBA" id="ARBA00023204"/>
    </source>
</evidence>
<dbReference type="PANTHER" id="PTHR12695">
    <property type="entry name" value="GENERAL TRANSCRIPTION FACTOR IIH SUBUNIT 2"/>
    <property type="match status" value="1"/>
</dbReference>
<dbReference type="FunFam" id="3.40.50.410:FF:000015">
    <property type="entry name" value="General transcription factor IIH subunit 2"/>
    <property type="match status" value="1"/>
</dbReference>
<name>A0A7C8P6E3_ORBOL</name>
<dbReference type="InterPro" id="IPR007198">
    <property type="entry name" value="Ssl1-like"/>
</dbReference>
<dbReference type="PROSITE" id="PS00028">
    <property type="entry name" value="ZINC_FINGER_C2H2_1"/>
    <property type="match status" value="1"/>
</dbReference>